<dbReference type="Proteomes" id="UP000249852">
    <property type="component" value="Unassembled WGS sequence"/>
</dbReference>
<comment type="caution">
    <text evidence="1">The sequence shown here is derived from an EMBL/GenBank/DDBJ whole genome shotgun (WGS) entry which is preliminary data.</text>
</comment>
<dbReference type="RefSeq" id="WP_006046035.1">
    <property type="nucleotide sequence ID" value="NZ_QLTQ01000021.1"/>
</dbReference>
<evidence type="ECO:0008006" key="3">
    <source>
        <dbReference type="Google" id="ProtNLM"/>
    </source>
</evidence>
<evidence type="ECO:0000313" key="1">
    <source>
        <dbReference type="EMBL" id="RAS43785.1"/>
    </source>
</evidence>
<keyword evidence="2" id="KW-1185">Reference proteome</keyword>
<proteinExistence type="predicted"/>
<accession>A0ABX9DP73</accession>
<evidence type="ECO:0000313" key="2">
    <source>
        <dbReference type="Proteomes" id="UP000249852"/>
    </source>
</evidence>
<protein>
    <recommendedName>
        <fullName evidence="3">Arm DNA-binding domain-containing protein</fullName>
    </recommendedName>
</protein>
<gene>
    <name evidence="1" type="ORF">BC673_12140</name>
</gene>
<reference evidence="1 2" key="1">
    <citation type="submission" date="2018-06" db="EMBL/GenBank/DDBJ databases">
        <title>Genomic Encyclopedia of Archaeal and Bacterial Type Strains, Phase II (KMG-II): from individual species to whole genera.</title>
        <authorList>
            <person name="Goeker M."/>
        </authorList>
    </citation>
    <scope>NUCLEOTIDE SEQUENCE [LARGE SCALE GENOMIC DNA]</scope>
    <source>
        <strain evidence="1 2">DSM 18710</strain>
    </source>
</reference>
<sequence length="48" mass="5313">MATIKLALLKHTQAKDGTYKIRIAVGHKNTTHYIITKYNGSVGKRGQS</sequence>
<name>A0ABX9DP73_9BACT</name>
<dbReference type="EMBL" id="QLTQ01000021">
    <property type="protein sequence ID" value="RAS43785.1"/>
    <property type="molecule type" value="Genomic_DNA"/>
</dbReference>
<organism evidence="1 2">
    <name type="scientific">Prevotella pallens</name>
    <dbReference type="NCBI Taxonomy" id="60133"/>
    <lineage>
        <taxon>Bacteria</taxon>
        <taxon>Pseudomonadati</taxon>
        <taxon>Bacteroidota</taxon>
        <taxon>Bacteroidia</taxon>
        <taxon>Bacteroidales</taxon>
        <taxon>Prevotellaceae</taxon>
        <taxon>Prevotella</taxon>
    </lineage>
</organism>